<feature type="transmembrane region" description="Helical" evidence="6">
    <location>
        <begin position="39"/>
        <end position="56"/>
    </location>
</feature>
<organism evidence="7 8">
    <name type="scientific">Roseibium suaedae</name>
    <dbReference type="NCBI Taxonomy" id="735517"/>
    <lineage>
        <taxon>Bacteria</taxon>
        <taxon>Pseudomonadati</taxon>
        <taxon>Pseudomonadota</taxon>
        <taxon>Alphaproteobacteria</taxon>
        <taxon>Hyphomicrobiales</taxon>
        <taxon>Stappiaceae</taxon>
        <taxon>Roseibium</taxon>
    </lineage>
</organism>
<evidence type="ECO:0000256" key="3">
    <source>
        <dbReference type="ARBA" id="ARBA00022692"/>
    </source>
</evidence>
<name>A0A1M7I036_9HYPH</name>
<keyword evidence="8" id="KW-1185">Reference proteome</keyword>
<dbReference type="OrthoDB" id="9126302at2"/>
<keyword evidence="5 6" id="KW-0472">Membrane</keyword>
<dbReference type="STRING" id="735517.SAMN05444272_2388"/>
<dbReference type="AlphaFoldDB" id="A0A1M7I036"/>
<dbReference type="GO" id="GO:0005886">
    <property type="term" value="C:plasma membrane"/>
    <property type="evidence" value="ECO:0007669"/>
    <property type="project" value="UniProtKB-SubCell"/>
</dbReference>
<evidence type="ECO:0000256" key="6">
    <source>
        <dbReference type="SAM" id="Phobius"/>
    </source>
</evidence>
<feature type="transmembrane region" description="Helical" evidence="6">
    <location>
        <begin position="280"/>
        <end position="301"/>
    </location>
</feature>
<keyword evidence="4 6" id="KW-1133">Transmembrane helix</keyword>
<feature type="transmembrane region" description="Helical" evidence="6">
    <location>
        <begin position="225"/>
        <end position="245"/>
    </location>
</feature>
<comment type="subcellular location">
    <subcellularLocation>
        <location evidence="1">Cell membrane</location>
        <topology evidence="1">Multi-pass membrane protein</topology>
    </subcellularLocation>
</comment>
<sequence>MPILSLLSVVFCGAILVLVLVLAGPEGIWASFTHVSSGHLAWGLFLVQTQIWLSALRWRFTAARLGQDLPFRRALGEYYVSSALNLVLPGGMAGDALRAYRVRTSQPGGWKRPASAVLLERASGQLAFFLLAGSGLIAWPLFLADRFPQEFRPLLAGFWSVAVLLALLAAAGFRWVLLPRYQSVAHELAEVFWRKGAFLIQFGLSALIVASYALTFLLASEAVGAPLPVLAVVTAVPLCLLSMVLPVSVGGWGTREAAAAALWPLFGLTAAQGVSASLLYGTLCLAGAAAPAVAIAVWSFVQGKGRRA</sequence>
<evidence type="ECO:0000256" key="4">
    <source>
        <dbReference type="ARBA" id="ARBA00022989"/>
    </source>
</evidence>
<dbReference type="PANTHER" id="PTHR40277">
    <property type="entry name" value="BLL5419 PROTEIN"/>
    <property type="match status" value="1"/>
</dbReference>
<proteinExistence type="predicted"/>
<dbReference type="PANTHER" id="PTHR40277:SF1">
    <property type="entry name" value="BLL5419 PROTEIN"/>
    <property type="match status" value="1"/>
</dbReference>
<evidence type="ECO:0000256" key="1">
    <source>
        <dbReference type="ARBA" id="ARBA00004651"/>
    </source>
</evidence>
<keyword evidence="2" id="KW-1003">Cell membrane</keyword>
<reference evidence="7 8" key="1">
    <citation type="submission" date="2016-11" db="EMBL/GenBank/DDBJ databases">
        <authorList>
            <person name="Jaros S."/>
            <person name="Januszkiewicz K."/>
            <person name="Wedrychowicz H."/>
        </authorList>
    </citation>
    <scope>NUCLEOTIDE SEQUENCE [LARGE SCALE GENOMIC DNA]</scope>
    <source>
        <strain evidence="7 8">DSM 22153</strain>
    </source>
</reference>
<protein>
    <submittedName>
        <fullName evidence="7">Uncharacterized membrane protein YbhN, UPF0104 family</fullName>
    </submittedName>
</protein>
<dbReference type="Pfam" id="PF03706">
    <property type="entry name" value="LPG_synthase_TM"/>
    <property type="match status" value="1"/>
</dbReference>
<dbReference type="Proteomes" id="UP000186002">
    <property type="component" value="Unassembled WGS sequence"/>
</dbReference>
<evidence type="ECO:0000256" key="2">
    <source>
        <dbReference type="ARBA" id="ARBA00022475"/>
    </source>
</evidence>
<dbReference type="EMBL" id="FRBW01000002">
    <property type="protein sequence ID" value="SHM34142.1"/>
    <property type="molecule type" value="Genomic_DNA"/>
</dbReference>
<evidence type="ECO:0000313" key="8">
    <source>
        <dbReference type="Proteomes" id="UP000186002"/>
    </source>
</evidence>
<evidence type="ECO:0000313" key="7">
    <source>
        <dbReference type="EMBL" id="SHM34142.1"/>
    </source>
</evidence>
<feature type="transmembrane region" description="Helical" evidence="6">
    <location>
        <begin position="257"/>
        <end position="274"/>
    </location>
</feature>
<dbReference type="RefSeq" id="WP_073013285.1">
    <property type="nucleotide sequence ID" value="NZ_FRBW01000002.1"/>
</dbReference>
<evidence type="ECO:0000256" key="5">
    <source>
        <dbReference type="ARBA" id="ARBA00023136"/>
    </source>
</evidence>
<keyword evidence="3 6" id="KW-0812">Transmembrane</keyword>
<feature type="transmembrane region" description="Helical" evidence="6">
    <location>
        <begin position="126"/>
        <end position="144"/>
    </location>
</feature>
<feature type="transmembrane region" description="Helical" evidence="6">
    <location>
        <begin position="156"/>
        <end position="177"/>
    </location>
</feature>
<accession>A0A1M7I036</accession>
<dbReference type="InterPro" id="IPR022791">
    <property type="entry name" value="L-PG_synthase/AglD"/>
</dbReference>
<feature type="transmembrane region" description="Helical" evidence="6">
    <location>
        <begin position="198"/>
        <end position="219"/>
    </location>
</feature>
<gene>
    <name evidence="7" type="ORF">SAMN05444272_2388</name>
</gene>